<accession>A0AAV7D9U7</accession>
<dbReference type="Proteomes" id="UP000824782">
    <property type="component" value="Unassembled WGS sequence"/>
</dbReference>
<protein>
    <submittedName>
        <fullName evidence="2">Uncharacterized protein</fullName>
    </submittedName>
</protein>
<evidence type="ECO:0000313" key="2">
    <source>
        <dbReference type="EMBL" id="KAG8593586.1"/>
    </source>
</evidence>
<evidence type="ECO:0000256" key="1">
    <source>
        <dbReference type="SAM" id="Phobius"/>
    </source>
</evidence>
<keyword evidence="1" id="KW-1133">Transmembrane helix</keyword>
<keyword evidence="1" id="KW-0812">Transmembrane</keyword>
<reference evidence="2" key="1">
    <citation type="thesis" date="2020" institute="ProQuest LLC" country="789 East Eisenhower Parkway, Ann Arbor, MI, USA">
        <title>Comparative Genomics and Chromosome Evolution.</title>
        <authorList>
            <person name="Mudd A.B."/>
        </authorList>
    </citation>
    <scope>NUCLEOTIDE SEQUENCE</scope>
    <source>
        <strain evidence="2">237g6f4</strain>
        <tissue evidence="2">Blood</tissue>
    </source>
</reference>
<proteinExistence type="predicted"/>
<organism evidence="2 3">
    <name type="scientific">Engystomops pustulosus</name>
    <name type="common">Tungara frog</name>
    <name type="synonym">Physalaemus pustulosus</name>
    <dbReference type="NCBI Taxonomy" id="76066"/>
    <lineage>
        <taxon>Eukaryota</taxon>
        <taxon>Metazoa</taxon>
        <taxon>Chordata</taxon>
        <taxon>Craniata</taxon>
        <taxon>Vertebrata</taxon>
        <taxon>Euteleostomi</taxon>
        <taxon>Amphibia</taxon>
        <taxon>Batrachia</taxon>
        <taxon>Anura</taxon>
        <taxon>Neobatrachia</taxon>
        <taxon>Hyloidea</taxon>
        <taxon>Leptodactylidae</taxon>
        <taxon>Leiuperinae</taxon>
        <taxon>Engystomops</taxon>
    </lineage>
</organism>
<feature type="transmembrane region" description="Helical" evidence="1">
    <location>
        <begin position="53"/>
        <end position="72"/>
    </location>
</feature>
<dbReference type="EMBL" id="WNYA01000001">
    <property type="protein sequence ID" value="KAG8593586.1"/>
    <property type="molecule type" value="Genomic_DNA"/>
</dbReference>
<name>A0AAV7D9U7_ENGPU</name>
<keyword evidence="1" id="KW-0472">Membrane</keyword>
<comment type="caution">
    <text evidence="2">The sequence shown here is derived from an EMBL/GenBank/DDBJ whole genome shotgun (WGS) entry which is preliminary data.</text>
</comment>
<sequence length="74" mass="8650">MYQRASFPPHLQPSDEIDEGILFNTTATLYHLDNNLNPGSWVLEAMEELLTKLYIYFLPVVPLYLIQDLFYISL</sequence>
<gene>
    <name evidence="2" type="ORF">GDO81_000890</name>
</gene>
<evidence type="ECO:0000313" key="3">
    <source>
        <dbReference type="Proteomes" id="UP000824782"/>
    </source>
</evidence>
<dbReference type="AlphaFoldDB" id="A0AAV7D9U7"/>
<keyword evidence="3" id="KW-1185">Reference proteome</keyword>